<evidence type="ECO:0000313" key="13">
    <source>
        <dbReference type="WBParaSite" id="MBELARI_LOCUS9542"/>
    </source>
</evidence>
<keyword evidence="8" id="KW-0482">Metalloprotease</keyword>
<dbReference type="FunFam" id="3.30.2010.30:FF:000001">
    <property type="entry name" value="Leukotriene A(4) hydrolase"/>
    <property type="match status" value="1"/>
</dbReference>
<evidence type="ECO:0000313" key="12">
    <source>
        <dbReference type="Proteomes" id="UP000887575"/>
    </source>
</evidence>
<name>A0AAF3FSA8_9BILA</name>
<sequence length="623" mass="72786">MVKKAEPTKKDPASYANFTEITVTNIDLKYVVDMDERTMESEAEYELEVLQDGVQLISFDTRDCEIHSITLNGQASSWKIHPAEKKYKGENLIIETPKGMQKGQKSKLFIKFTVKSTSLALQWMTKEQTIDKKYPLMFTYNQPINARAIVPCMDTPSVKATINYEISAPNPLQVLCAAVESKEPTNDSNHPNHRIFHYRQKIPIPSYLIAFLVGHYVSAEISDRIRVWTEPSILEKARYELETTEEQLKLAESILGKFVWERNDLVVLPNSFPFGGMENPNMIFLTPSLLAGDRSLVHLVTHELVHSWSGNLVTNATWEHMWLNEGFTKYYERRILGAQFGEQRRDFSNLNGWTQNLRPVVYEQFDPEHPWTALVQDHSIEGDPISSFSMIYYEKGQAFLYTIEKILGKEELDRWFHKYLEDFSGKALNTDQWKEHFCTFFADKAELLAKIDFDAWMYGKGMPPVKPNYDDSLQVQCQIYADLWVTADEKTAETIDTTTYNHFNPHQKIEFISILRNHEKTMSKETLAIMEKRLHLETLTNVEMEYLYYLLGLKTRWEPIIDRAKSFVERCGRLKFSRPVYRELLGWERTQKETIDLFNRCRSQMHPLGVEYTMIELKKFNEN</sequence>
<dbReference type="InterPro" id="IPR034015">
    <property type="entry name" value="M1_LTA4H"/>
</dbReference>
<dbReference type="AlphaFoldDB" id="A0AAF3FSA8"/>
<dbReference type="Pfam" id="PF17900">
    <property type="entry name" value="Peptidase_M1_N"/>
    <property type="match status" value="1"/>
</dbReference>
<dbReference type="InterPro" id="IPR015211">
    <property type="entry name" value="Peptidase_M1_C"/>
</dbReference>
<keyword evidence="4" id="KW-0645">Protease</keyword>
<dbReference type="SUPFAM" id="SSF55486">
    <property type="entry name" value="Metalloproteases ('zincins'), catalytic domain"/>
    <property type="match status" value="1"/>
</dbReference>
<dbReference type="WBParaSite" id="MBELARI_LOCUS9542">
    <property type="protein sequence ID" value="MBELARI_LOCUS9542"/>
    <property type="gene ID" value="MBELARI_LOCUS9542"/>
</dbReference>
<keyword evidence="12" id="KW-1185">Reference proteome</keyword>
<dbReference type="Pfam" id="PF09127">
    <property type="entry name" value="Leuk-A4-hydro_C"/>
    <property type="match status" value="1"/>
</dbReference>
<dbReference type="Gene3D" id="1.25.40.320">
    <property type="entry name" value="Peptidase M1, leukotriene A4 hydrolase/aminopeptidase C-terminal domain"/>
    <property type="match status" value="1"/>
</dbReference>
<feature type="active site" description="Proton donor" evidence="9">
    <location>
        <position position="393"/>
    </location>
</feature>
<evidence type="ECO:0000256" key="2">
    <source>
        <dbReference type="ARBA" id="ARBA00010136"/>
    </source>
</evidence>
<dbReference type="InterPro" id="IPR027268">
    <property type="entry name" value="Peptidase_M4/M1_CTD_sf"/>
</dbReference>
<evidence type="ECO:0000256" key="7">
    <source>
        <dbReference type="ARBA" id="ARBA00022833"/>
    </source>
</evidence>
<protein>
    <submittedName>
        <fullName evidence="13">Peptidase M1 leukotriene A4 hydrolase/aminopeptidase C-terminal domain-containing protein</fullName>
    </submittedName>
</protein>
<keyword evidence="3" id="KW-0963">Cytoplasm</keyword>
<evidence type="ECO:0000256" key="1">
    <source>
        <dbReference type="ARBA" id="ARBA00004496"/>
    </source>
</evidence>
<evidence type="ECO:0000256" key="9">
    <source>
        <dbReference type="PIRSR" id="PIRSR634015-1"/>
    </source>
</evidence>
<keyword evidence="6" id="KW-0378">Hydrolase</keyword>
<dbReference type="Gene3D" id="2.60.40.1730">
    <property type="entry name" value="tricorn interacting facor f3 domain"/>
    <property type="match status" value="1"/>
</dbReference>
<accession>A0AAF3FSA8</accession>
<keyword evidence="5 10" id="KW-0479">Metal-binding</keyword>
<dbReference type="Pfam" id="PF01433">
    <property type="entry name" value="Peptidase_M1"/>
    <property type="match status" value="1"/>
</dbReference>
<dbReference type="GO" id="GO:0005829">
    <property type="term" value="C:cytosol"/>
    <property type="evidence" value="ECO:0007669"/>
    <property type="project" value="TreeGrafter"/>
</dbReference>
<dbReference type="InterPro" id="IPR014782">
    <property type="entry name" value="Peptidase_M1_dom"/>
</dbReference>
<feature type="binding site" evidence="10">
    <location>
        <position position="302"/>
    </location>
    <ligand>
        <name>Zn(2+)</name>
        <dbReference type="ChEBI" id="CHEBI:29105"/>
        <note>catalytic</note>
    </ligand>
</feature>
<dbReference type="InterPro" id="IPR038502">
    <property type="entry name" value="M1_LTA-4_hydro/amino_C_sf"/>
</dbReference>
<organism evidence="12 13">
    <name type="scientific">Mesorhabditis belari</name>
    <dbReference type="NCBI Taxonomy" id="2138241"/>
    <lineage>
        <taxon>Eukaryota</taxon>
        <taxon>Metazoa</taxon>
        <taxon>Ecdysozoa</taxon>
        <taxon>Nematoda</taxon>
        <taxon>Chromadorea</taxon>
        <taxon>Rhabditida</taxon>
        <taxon>Rhabditina</taxon>
        <taxon>Rhabditomorpha</taxon>
        <taxon>Rhabditoidea</taxon>
        <taxon>Rhabditidae</taxon>
        <taxon>Mesorhabditinae</taxon>
        <taxon>Mesorhabditis</taxon>
    </lineage>
</organism>
<dbReference type="InterPro" id="IPR042097">
    <property type="entry name" value="Aminopeptidase_N-like_N_sf"/>
</dbReference>
<dbReference type="InterPro" id="IPR001930">
    <property type="entry name" value="Peptidase_M1"/>
</dbReference>
<dbReference type="GO" id="GO:0006508">
    <property type="term" value="P:proteolysis"/>
    <property type="evidence" value="ECO:0007669"/>
    <property type="project" value="UniProtKB-KW"/>
</dbReference>
<dbReference type="InterPro" id="IPR045357">
    <property type="entry name" value="Aminopeptidase_N-like_N"/>
</dbReference>
<feature type="domain" description="Peptidase M1 leukotriene A4 hydrolase/aminopeptidase C-terminal" evidence="11">
    <location>
        <begin position="472"/>
        <end position="615"/>
    </location>
</feature>
<feature type="active site" description="Proton acceptor" evidence="9">
    <location>
        <position position="303"/>
    </location>
</feature>
<comment type="subcellular location">
    <subcellularLocation>
        <location evidence="1">Cytoplasm</location>
    </subcellularLocation>
</comment>
<keyword evidence="7 10" id="KW-0862">Zinc</keyword>
<feature type="binding site" evidence="10">
    <location>
        <position position="325"/>
    </location>
    <ligand>
        <name>Zn(2+)</name>
        <dbReference type="ChEBI" id="CHEBI:29105"/>
        <note>catalytic</note>
    </ligand>
</feature>
<dbReference type="GO" id="GO:0043171">
    <property type="term" value="P:peptide catabolic process"/>
    <property type="evidence" value="ECO:0007669"/>
    <property type="project" value="TreeGrafter"/>
</dbReference>
<evidence type="ECO:0000259" key="11">
    <source>
        <dbReference type="SMART" id="SM01263"/>
    </source>
</evidence>
<dbReference type="GO" id="GO:0004177">
    <property type="term" value="F:aminopeptidase activity"/>
    <property type="evidence" value="ECO:0007669"/>
    <property type="project" value="TreeGrafter"/>
</dbReference>
<evidence type="ECO:0000256" key="3">
    <source>
        <dbReference type="ARBA" id="ARBA00022490"/>
    </source>
</evidence>
<feature type="binding site" evidence="10">
    <location>
        <position position="306"/>
    </location>
    <ligand>
        <name>Zn(2+)</name>
        <dbReference type="ChEBI" id="CHEBI:29105"/>
        <note>catalytic</note>
    </ligand>
</feature>
<dbReference type="GO" id="GO:0004301">
    <property type="term" value="F:epoxide hydrolase activity"/>
    <property type="evidence" value="ECO:0007669"/>
    <property type="project" value="TreeGrafter"/>
</dbReference>
<dbReference type="InterPro" id="IPR016024">
    <property type="entry name" value="ARM-type_fold"/>
</dbReference>
<dbReference type="PRINTS" id="PR00756">
    <property type="entry name" value="ALADIPTASE"/>
</dbReference>
<dbReference type="Proteomes" id="UP000887575">
    <property type="component" value="Unassembled WGS sequence"/>
</dbReference>
<reference evidence="13" key="1">
    <citation type="submission" date="2024-02" db="UniProtKB">
        <authorList>
            <consortium name="WormBaseParasite"/>
        </authorList>
    </citation>
    <scope>IDENTIFICATION</scope>
</reference>
<evidence type="ECO:0000256" key="4">
    <source>
        <dbReference type="ARBA" id="ARBA00022670"/>
    </source>
</evidence>
<dbReference type="SUPFAM" id="SSF63737">
    <property type="entry name" value="Leukotriene A4 hydrolase N-terminal domain"/>
    <property type="match status" value="1"/>
</dbReference>
<comment type="cofactor">
    <cofactor evidence="10">
        <name>Zn(2+)</name>
        <dbReference type="ChEBI" id="CHEBI:29105"/>
    </cofactor>
    <text evidence="10">Binds 1 zinc ion per subunit.</text>
</comment>
<evidence type="ECO:0000256" key="5">
    <source>
        <dbReference type="ARBA" id="ARBA00022723"/>
    </source>
</evidence>
<dbReference type="GO" id="GO:0008237">
    <property type="term" value="F:metallopeptidase activity"/>
    <property type="evidence" value="ECO:0007669"/>
    <property type="project" value="UniProtKB-KW"/>
</dbReference>
<dbReference type="InterPro" id="IPR049980">
    <property type="entry name" value="LTA4H_cat"/>
</dbReference>
<dbReference type="Gene3D" id="3.30.2010.30">
    <property type="match status" value="1"/>
</dbReference>
<dbReference type="PANTHER" id="PTHR45726:SF3">
    <property type="entry name" value="LEUKOTRIENE A-4 HYDROLASE"/>
    <property type="match status" value="1"/>
</dbReference>
<evidence type="ECO:0000256" key="10">
    <source>
        <dbReference type="PIRSR" id="PIRSR634015-3"/>
    </source>
</evidence>
<dbReference type="CDD" id="cd09599">
    <property type="entry name" value="M1_LTA4H"/>
    <property type="match status" value="1"/>
</dbReference>
<evidence type="ECO:0000256" key="6">
    <source>
        <dbReference type="ARBA" id="ARBA00022801"/>
    </source>
</evidence>
<comment type="similarity">
    <text evidence="2">Belongs to the peptidase M1 family.</text>
</comment>
<dbReference type="Gene3D" id="1.10.390.10">
    <property type="entry name" value="Neutral Protease Domain 2"/>
    <property type="match status" value="1"/>
</dbReference>
<dbReference type="GO" id="GO:0008270">
    <property type="term" value="F:zinc ion binding"/>
    <property type="evidence" value="ECO:0007669"/>
    <property type="project" value="InterPro"/>
</dbReference>
<proteinExistence type="inferred from homology"/>
<dbReference type="SUPFAM" id="SSF48371">
    <property type="entry name" value="ARM repeat"/>
    <property type="match status" value="1"/>
</dbReference>
<dbReference type="PANTHER" id="PTHR45726">
    <property type="entry name" value="LEUKOTRIENE A-4 HYDROLASE"/>
    <property type="match status" value="1"/>
</dbReference>
<dbReference type="SMART" id="SM01263">
    <property type="entry name" value="Leuk-A4-hydro_C"/>
    <property type="match status" value="1"/>
</dbReference>
<evidence type="ECO:0000256" key="8">
    <source>
        <dbReference type="ARBA" id="ARBA00023049"/>
    </source>
</evidence>